<evidence type="ECO:0000256" key="6">
    <source>
        <dbReference type="ARBA" id="ARBA00023136"/>
    </source>
</evidence>
<feature type="transmembrane region" description="Helical" evidence="8">
    <location>
        <begin position="249"/>
        <end position="266"/>
    </location>
</feature>
<dbReference type="GO" id="GO:0005886">
    <property type="term" value="C:plasma membrane"/>
    <property type="evidence" value="ECO:0007669"/>
    <property type="project" value="UniProtKB-SubCell"/>
</dbReference>
<feature type="transmembrane region" description="Helical" evidence="8">
    <location>
        <begin position="350"/>
        <end position="368"/>
    </location>
</feature>
<feature type="non-terminal residue" evidence="11">
    <location>
        <position position="1"/>
    </location>
</feature>
<evidence type="ECO:0000256" key="5">
    <source>
        <dbReference type="ARBA" id="ARBA00022989"/>
    </source>
</evidence>
<dbReference type="InterPro" id="IPR032394">
    <property type="entry name" value="Anoct_dimer"/>
</dbReference>
<feature type="transmembrane region" description="Helical" evidence="8">
    <location>
        <begin position="750"/>
        <end position="768"/>
    </location>
</feature>
<evidence type="ECO:0000259" key="10">
    <source>
        <dbReference type="Pfam" id="PF16178"/>
    </source>
</evidence>
<protein>
    <recommendedName>
        <fullName evidence="8">Anoctamin</fullName>
    </recommendedName>
</protein>
<gene>
    <name evidence="11" type="ORF">DSTB1V02_LOCUS12226</name>
</gene>
<feature type="transmembrane region" description="Helical" evidence="8">
    <location>
        <begin position="1166"/>
        <end position="1191"/>
    </location>
</feature>
<feature type="transmembrane region" description="Helical" evidence="8">
    <location>
        <begin position="680"/>
        <end position="703"/>
    </location>
</feature>
<feature type="transmembrane region" description="Helical" evidence="8">
    <location>
        <begin position="811"/>
        <end position="831"/>
    </location>
</feature>
<dbReference type="EMBL" id="LR903987">
    <property type="protein sequence ID" value="CAD7252468.1"/>
    <property type="molecule type" value="Genomic_DNA"/>
</dbReference>
<feature type="transmembrane region" description="Helical" evidence="8">
    <location>
        <begin position="940"/>
        <end position="959"/>
    </location>
</feature>
<organism evidence="11">
    <name type="scientific">Darwinula stevensoni</name>
    <dbReference type="NCBI Taxonomy" id="69355"/>
    <lineage>
        <taxon>Eukaryota</taxon>
        <taxon>Metazoa</taxon>
        <taxon>Ecdysozoa</taxon>
        <taxon>Arthropoda</taxon>
        <taxon>Crustacea</taxon>
        <taxon>Oligostraca</taxon>
        <taxon>Ostracoda</taxon>
        <taxon>Podocopa</taxon>
        <taxon>Podocopida</taxon>
        <taxon>Darwinulocopina</taxon>
        <taxon>Darwinuloidea</taxon>
        <taxon>Darwinulidae</taxon>
        <taxon>Darwinula</taxon>
    </lineage>
</organism>
<dbReference type="Proteomes" id="UP000677054">
    <property type="component" value="Unassembled WGS sequence"/>
</dbReference>
<feature type="transmembrane region" description="Helical" evidence="8">
    <location>
        <begin position="863"/>
        <end position="880"/>
    </location>
</feature>
<evidence type="ECO:0000256" key="7">
    <source>
        <dbReference type="ARBA" id="ARBA00023180"/>
    </source>
</evidence>
<name>A0A7R9AEB5_9CRUS</name>
<dbReference type="EMBL" id="CAJPEV010004470">
    <property type="protein sequence ID" value="CAG0901832.1"/>
    <property type="molecule type" value="Genomic_DNA"/>
</dbReference>
<evidence type="ECO:0000256" key="3">
    <source>
        <dbReference type="ARBA" id="ARBA00022475"/>
    </source>
</evidence>
<accession>A0A7R9AEB5</accession>
<dbReference type="PANTHER" id="PTHR12308">
    <property type="entry name" value="ANOCTAMIN"/>
    <property type="match status" value="1"/>
</dbReference>
<proteinExistence type="inferred from homology"/>
<feature type="transmembrane region" description="Helical" evidence="8">
    <location>
        <begin position="535"/>
        <end position="553"/>
    </location>
</feature>
<dbReference type="InterPro" id="IPR049452">
    <property type="entry name" value="Anoctamin_TM"/>
</dbReference>
<feature type="transmembrane region" description="Helical" evidence="8">
    <location>
        <begin position="780"/>
        <end position="799"/>
    </location>
</feature>
<feature type="transmembrane region" description="Helical" evidence="8">
    <location>
        <begin position="1033"/>
        <end position="1059"/>
    </location>
</feature>
<feature type="transmembrane region" description="Helical" evidence="8">
    <location>
        <begin position="449"/>
        <end position="470"/>
    </location>
</feature>
<evidence type="ECO:0000313" key="11">
    <source>
        <dbReference type="EMBL" id="CAD7252468.1"/>
    </source>
</evidence>
<keyword evidence="12" id="KW-1185">Reference proteome</keyword>
<feature type="transmembrane region" description="Helical" evidence="8">
    <location>
        <begin position="169"/>
        <end position="196"/>
    </location>
</feature>
<feature type="domain" description="Anoctamin dimerisation" evidence="10">
    <location>
        <begin position="1"/>
        <end position="158"/>
    </location>
</feature>
<evidence type="ECO:0000259" key="9">
    <source>
        <dbReference type="Pfam" id="PF04547"/>
    </source>
</evidence>
<feature type="transmembrane region" description="Helical" evidence="8">
    <location>
        <begin position="380"/>
        <end position="400"/>
    </location>
</feature>
<dbReference type="Pfam" id="PF04547">
    <property type="entry name" value="Anoctamin"/>
    <property type="match status" value="2"/>
</dbReference>
<feature type="transmembrane region" description="Helical" evidence="8">
    <location>
        <begin position="1080"/>
        <end position="1108"/>
    </location>
</feature>
<sequence length="1214" mass="138875">VHLPVELLCSKVEGMFVKLPLKTRARPRERGRVGWLPRHPLPCPQHVKAVFKTADYHKFLNSEKEDGIFPRRLRQMVAYEVLQETRFSEEDGTVVQSLARLLSKRVYSEAFPLHEGGYQIPPTLQSIPLEEELRLLTPRQLLDKYWASWSSMRFSQPIDHIRDYFGEHVALYFAFLGLYTLYLFPMALIGVVFFLVGFGAFGARDPVVHSVCDSGRAYRMCPQCETCGYWYASELCNHYWWSVVGDNRLSMVYCVLMVLWAFLEMWKRYEMELAHRWGTQAFIAPTDRLSDGFRAMATEQRRDPITGEMQPYFDGQKRVIRVVTSAFALVGMVGRHRHALVMPSREADSVAVLVAGNVGVVLARVVLTGEMEKAGAAPELVAYVPTLIGAVVSFVFVKMWKRYEMELAHRWGTQAFIAPTDRLSDGFRAMATEQRRDPITVREQYGSSLADSVAVLVAGNVGVVLARVVLTGEMEKAGAAPELVAYVPTLIGAVVSFVFVKVMEYLFDMAADYLNAREMHRTQAKANYHLTMKKFIIQSLNFYFPFFYIAFLQGNFYGYPGHYNTIAGYRHETVLELTVFIDSFIRLWFQKCYVPSVCHSCITELQCLLHSCMIYLAQQMVVFLLLLQVAGQLQEVLWPFLKRRWQHRDTEVPRRMLTQIEADYIGLVEPESLDSEYLEMALQFGVMTMFAASFPLAPLLALLNNLTELTQAFIAPTDRLSDGFRAMATEQRRDPITGEMQPYFDGQKRVIRVVTSAFALVGMVGRHRHALVMPSREADSVAVLVAGNVGVVLARVVLTGEMEKAGAAPELVAYVPTLIGAVVSFVFVKVMEYLFDMAADYLNAREMHRTQAKANYHLTMKKFIIQSLNFYFPFFYIAFLQGNFYGYPGHYNTIAGYRHETVLELTVSIDSFIRLWFQKCYVPSVCHSCMTELQCLLHSCMIYLAQQMVVFLLLLQVAGQLQEVLWPFLKRRWQHRDTEVPRRMLTQIEADYIGLVEPESLDSEYLEMGRSFYAFIQNFTDDSSVVLWRRNVAALQFGVMTMFAASFPLAPLLALLNNLTELKTDAQKYTRKQRRPRAEIVRGIGIWYEILVLLAFAAVLTNGFMIAFTSNVLAQMKFQSFVDEDLGRFLNYSLAFAPVNTTDEPCRYWGYADEEGRYSKFGLELLIAKLTFCLVFEHVAILTGIFIQFLIPDVPRRVELALKKEEHEAKKLMK</sequence>
<evidence type="ECO:0000256" key="4">
    <source>
        <dbReference type="ARBA" id="ARBA00022692"/>
    </source>
</evidence>
<dbReference type="PANTHER" id="PTHR12308:SF37">
    <property type="entry name" value="ANOCTAMIN-9"/>
    <property type="match status" value="1"/>
</dbReference>
<reference evidence="11" key="1">
    <citation type="submission" date="2020-11" db="EMBL/GenBank/DDBJ databases">
        <authorList>
            <person name="Tran Van P."/>
        </authorList>
    </citation>
    <scope>NUCLEOTIDE SEQUENCE</scope>
</reference>
<keyword evidence="6 8" id="KW-0472">Membrane</keyword>
<keyword evidence="4 8" id="KW-0812">Transmembrane</keyword>
<feature type="transmembrane region" description="Helical" evidence="8">
    <location>
        <begin position="609"/>
        <end position="630"/>
    </location>
</feature>
<evidence type="ECO:0000256" key="2">
    <source>
        <dbReference type="ARBA" id="ARBA00009671"/>
    </source>
</evidence>
<comment type="similarity">
    <text evidence="2 8">Belongs to the anoctamin family.</text>
</comment>
<comment type="subcellular location">
    <subcellularLocation>
        <location evidence="1">Cell membrane</location>
        <topology evidence="1">Multi-pass membrane protein</topology>
    </subcellularLocation>
    <subcellularLocation>
        <location evidence="8">Membrane</location>
        <topology evidence="8">Multi-pass membrane protein</topology>
    </subcellularLocation>
</comment>
<dbReference type="OrthoDB" id="296386at2759"/>
<keyword evidence="3" id="KW-1003">Cell membrane</keyword>
<dbReference type="InterPro" id="IPR007632">
    <property type="entry name" value="Anoctamin"/>
</dbReference>
<feature type="domain" description="Anoctamin transmembrane" evidence="9">
    <location>
        <begin position="724"/>
        <end position="1205"/>
    </location>
</feature>
<dbReference type="AlphaFoldDB" id="A0A7R9AEB5"/>
<feature type="domain" description="Anoctamin transmembrane" evidence="9">
    <location>
        <begin position="386"/>
        <end position="710"/>
    </location>
</feature>
<dbReference type="Pfam" id="PF16178">
    <property type="entry name" value="Anoct_dimer"/>
    <property type="match status" value="1"/>
</dbReference>
<evidence type="ECO:0000256" key="1">
    <source>
        <dbReference type="ARBA" id="ARBA00004651"/>
    </source>
</evidence>
<evidence type="ECO:0000256" key="8">
    <source>
        <dbReference type="RuleBase" id="RU280814"/>
    </source>
</evidence>
<keyword evidence="5 8" id="KW-1133">Transmembrane helix</keyword>
<dbReference type="GO" id="GO:0046983">
    <property type="term" value="F:protein dimerization activity"/>
    <property type="evidence" value="ECO:0007669"/>
    <property type="project" value="InterPro"/>
</dbReference>
<evidence type="ECO:0000313" key="12">
    <source>
        <dbReference type="Proteomes" id="UP000677054"/>
    </source>
</evidence>
<dbReference type="GO" id="GO:0005254">
    <property type="term" value="F:chloride channel activity"/>
    <property type="evidence" value="ECO:0007669"/>
    <property type="project" value="TreeGrafter"/>
</dbReference>
<keyword evidence="7" id="KW-0325">Glycoprotein</keyword>
<comment type="caution">
    <text evidence="8">Lacks conserved residue(s) required for the propagation of feature annotation.</text>
</comment>